<comment type="caution">
    <text evidence="1">The sequence shown here is derived from an EMBL/GenBank/DDBJ whole genome shotgun (WGS) entry which is preliminary data.</text>
</comment>
<gene>
    <name evidence="1" type="ORF">SDC9_209077</name>
</gene>
<reference evidence="1" key="1">
    <citation type="submission" date="2019-08" db="EMBL/GenBank/DDBJ databases">
        <authorList>
            <person name="Kucharzyk K."/>
            <person name="Murdoch R.W."/>
            <person name="Higgins S."/>
            <person name="Loffler F."/>
        </authorList>
    </citation>
    <scope>NUCLEOTIDE SEQUENCE</scope>
</reference>
<protein>
    <submittedName>
        <fullName evidence="1">Uncharacterized protein</fullName>
    </submittedName>
</protein>
<organism evidence="1">
    <name type="scientific">bioreactor metagenome</name>
    <dbReference type="NCBI Taxonomy" id="1076179"/>
    <lineage>
        <taxon>unclassified sequences</taxon>
        <taxon>metagenomes</taxon>
        <taxon>ecological metagenomes</taxon>
    </lineage>
</organism>
<sequence length="83" mass="9713">MCVDENGNDTAEPIVFSEWAFITGTQMQRKDYTFDELLNDDESVRKKKAKKEQLTLFDGPQPDEEGKFLKQYISDYRRVQDNG</sequence>
<dbReference type="EMBL" id="VSSQ01137824">
    <property type="protein sequence ID" value="MPN61341.1"/>
    <property type="molecule type" value="Genomic_DNA"/>
</dbReference>
<accession>A0A645JCF3</accession>
<proteinExistence type="predicted"/>
<name>A0A645JCF3_9ZZZZ</name>
<dbReference type="AlphaFoldDB" id="A0A645JCF3"/>
<evidence type="ECO:0000313" key="1">
    <source>
        <dbReference type="EMBL" id="MPN61341.1"/>
    </source>
</evidence>